<proteinExistence type="inferred from homology"/>
<dbReference type="GO" id="GO:0003677">
    <property type="term" value="F:DNA binding"/>
    <property type="evidence" value="ECO:0007669"/>
    <property type="project" value="InterPro"/>
</dbReference>
<keyword evidence="5" id="KW-0378">Hydrolase</keyword>
<dbReference type="InterPro" id="IPR029063">
    <property type="entry name" value="SAM-dependent_MTases_sf"/>
</dbReference>
<dbReference type="Gene3D" id="3.40.50.150">
    <property type="entry name" value="Vaccinia Virus protein VP39"/>
    <property type="match status" value="1"/>
</dbReference>
<dbReference type="PRINTS" id="PR00507">
    <property type="entry name" value="N12N6MTFRASE"/>
</dbReference>
<feature type="domain" description="DNA methylase adenine-specific" evidence="3">
    <location>
        <begin position="315"/>
        <end position="653"/>
    </location>
</feature>
<dbReference type="InterPro" id="IPR029464">
    <property type="entry name" value="HSDR_N"/>
</dbReference>
<dbReference type="GO" id="GO:0004519">
    <property type="term" value="F:endonuclease activity"/>
    <property type="evidence" value="ECO:0007669"/>
    <property type="project" value="UniProtKB-KW"/>
</dbReference>
<dbReference type="InterPro" id="IPR002052">
    <property type="entry name" value="DNA_methylase_N6_adenine_CS"/>
</dbReference>
<reference evidence="6" key="1">
    <citation type="submission" date="2019-01" db="EMBL/GenBank/DDBJ databases">
        <title>Cytophagaceae bacterium strain CAR-16.</title>
        <authorList>
            <person name="Chen W.-M."/>
        </authorList>
    </citation>
    <scope>NUCLEOTIDE SEQUENCE [LARGE SCALE GENOMIC DNA]</scope>
    <source>
        <strain evidence="6">ICH-30</strain>
    </source>
</reference>
<dbReference type="GO" id="GO:0032259">
    <property type="term" value="P:methylation"/>
    <property type="evidence" value="ECO:0007669"/>
    <property type="project" value="InterPro"/>
</dbReference>
<gene>
    <name evidence="5" type="ORF">EQG68_09550</name>
</gene>
<sequence>MSLLQQGIDKGLISISEDNKTVKYLHQNKSRNLGNPEEKVQLEAFLKLVLEYGYPVEHIEQFVTVTMGADKREADIIVYEDAKHVKPKIIVECKKQEVTQQEFNQAINQAFSYANALSGTIKYVWVYSEVLSSIFRFDKEKDFREGLSDLPHYGTDSVAPYNYVKGGGNHPFVDSKGNKQVQIFKDIRTVSEEELTRRFKQAHDALWAGGQLNPSEAFDELDKLIFCKIWDEKYNIVDGKLKPRKKGEIYDFQVIKEATDAKTNDSLAKRIKAIYAAGKSFDKEVFKDDIRLSNERIRTIVNYLQEINLSSTDLDSKGRAFETFMGSFFRGEFGQYFTPRVIVQFIVEALPIDNNSLVLDTSCGSGGFLLHALDKVRRQADKEYPDYKTDIEDHKAWHDYWHSFAENNLYGIEINEQIARTAKMNMIIHDDGHTNVISVDGLLSDKETYLTTGNQGFQYNRFDYIITNPPFGSNVKDNEKHYLRRYFLGTKQVDWLDYKNSKETYRNNQSTEVLFIEQCYNYLREGGYLAVVIPDGILTNSSLQYVRDVIEDWYRLVAVISMPQTAFSATGAGVKSSVLFVKKHSKIHTEYLQTLKETIQNDIKTKFDYLNTIAKWEKEKKTKLDKMDGFTHPAGLTNIKEIKASEEYKKWKTEVNQFYSDKISELQEEMTTRYQEERAKQLPDYPIFMAIAENIGYDATGKTSAKLLSKNEIIEGNYKLVTEELSHDLYDEKITKKYDLHDDKEELSTKKEIVEAGILKELRNFITAVENGRI</sequence>
<name>A0A4V1N4A6_9FLAO</name>
<evidence type="ECO:0000313" key="6">
    <source>
        <dbReference type="Proteomes" id="UP000289734"/>
    </source>
</evidence>
<evidence type="ECO:0000259" key="3">
    <source>
        <dbReference type="Pfam" id="PF02384"/>
    </source>
</evidence>
<dbReference type="AlphaFoldDB" id="A0A4V1N4A6"/>
<dbReference type="PANTHER" id="PTHR42998">
    <property type="entry name" value="TYPE I RESTRICTION ENZYME HINDVIIP M PROTEIN-RELATED"/>
    <property type="match status" value="1"/>
</dbReference>
<dbReference type="InterPro" id="IPR052916">
    <property type="entry name" value="Type-I_RE_MTase_Subunit"/>
</dbReference>
<evidence type="ECO:0000259" key="4">
    <source>
        <dbReference type="Pfam" id="PF13588"/>
    </source>
</evidence>
<evidence type="ECO:0000313" key="5">
    <source>
        <dbReference type="EMBL" id="RXR31496.1"/>
    </source>
</evidence>
<dbReference type="GO" id="GO:0008170">
    <property type="term" value="F:N-methyltransferase activity"/>
    <property type="evidence" value="ECO:0007669"/>
    <property type="project" value="InterPro"/>
</dbReference>
<dbReference type="Pfam" id="PF13588">
    <property type="entry name" value="HSDR_N_2"/>
    <property type="match status" value="1"/>
</dbReference>
<evidence type="ECO:0000256" key="1">
    <source>
        <dbReference type="ARBA" id="ARBA00006594"/>
    </source>
</evidence>
<dbReference type="InterPro" id="IPR003356">
    <property type="entry name" value="DNA_methylase_A-5"/>
</dbReference>
<dbReference type="Pfam" id="PF02384">
    <property type="entry name" value="N6_Mtase"/>
    <property type="match status" value="1"/>
</dbReference>
<dbReference type="PROSITE" id="PS00092">
    <property type="entry name" value="N6_MTASE"/>
    <property type="match status" value="1"/>
</dbReference>
<dbReference type="PANTHER" id="PTHR42998:SF1">
    <property type="entry name" value="TYPE I RESTRICTION ENZYME HINDI METHYLASE SUBUNIT"/>
    <property type="match status" value="1"/>
</dbReference>
<organism evidence="5 6">
    <name type="scientific">Flavobacterium piscinae</name>
    <dbReference type="NCBI Taxonomy" id="2506424"/>
    <lineage>
        <taxon>Bacteria</taxon>
        <taxon>Pseudomonadati</taxon>
        <taxon>Bacteroidota</taxon>
        <taxon>Flavobacteriia</taxon>
        <taxon>Flavobacteriales</taxon>
        <taxon>Flavobacteriaceae</taxon>
        <taxon>Flavobacterium</taxon>
    </lineage>
</organism>
<dbReference type="SUPFAM" id="SSF53335">
    <property type="entry name" value="S-adenosyl-L-methionine-dependent methyltransferases"/>
    <property type="match status" value="1"/>
</dbReference>
<evidence type="ECO:0000256" key="2">
    <source>
        <dbReference type="ARBA" id="ARBA00022747"/>
    </source>
</evidence>
<keyword evidence="6" id="KW-1185">Reference proteome</keyword>
<dbReference type="EMBL" id="SBKQ01000009">
    <property type="protein sequence ID" value="RXR31496.1"/>
    <property type="molecule type" value="Genomic_DNA"/>
</dbReference>
<comment type="similarity">
    <text evidence="1">Belongs to the N(4)/N(6)-methyltransferase family.</text>
</comment>
<keyword evidence="2" id="KW-0680">Restriction system</keyword>
<dbReference type="OrthoDB" id="9814572at2"/>
<accession>A0A4V1N4A6</accession>
<keyword evidence="5" id="KW-0255">Endonuclease</keyword>
<dbReference type="RefSeq" id="WP_129464662.1">
    <property type="nucleotide sequence ID" value="NZ_SBKQ01000009.1"/>
</dbReference>
<feature type="domain" description="Type I restriction enzyme R protein N-terminal" evidence="4">
    <location>
        <begin position="36"/>
        <end position="151"/>
    </location>
</feature>
<comment type="caution">
    <text evidence="5">The sequence shown here is derived from an EMBL/GenBank/DDBJ whole genome shotgun (WGS) entry which is preliminary data.</text>
</comment>
<dbReference type="Proteomes" id="UP000289734">
    <property type="component" value="Unassembled WGS sequence"/>
</dbReference>
<protein>
    <submittedName>
        <fullName evidence="5">Restriction endonuclease subunit M</fullName>
    </submittedName>
</protein>
<dbReference type="GO" id="GO:0009307">
    <property type="term" value="P:DNA restriction-modification system"/>
    <property type="evidence" value="ECO:0007669"/>
    <property type="project" value="UniProtKB-KW"/>
</dbReference>
<keyword evidence="5" id="KW-0540">Nuclease</keyword>